<keyword evidence="5" id="KW-1278">Translocase</keyword>
<dbReference type="InterPro" id="IPR005895">
    <property type="entry name" value="ABC_transptr_haem_export_CcmA"/>
</dbReference>
<feature type="domain" description="ABC transporter" evidence="7">
    <location>
        <begin position="124"/>
        <end position="362"/>
    </location>
</feature>
<keyword evidence="9" id="KW-1185">Reference proteome</keyword>
<evidence type="ECO:0000256" key="1">
    <source>
        <dbReference type="ARBA" id="ARBA00022448"/>
    </source>
</evidence>
<evidence type="ECO:0000256" key="4">
    <source>
        <dbReference type="ARBA" id="ARBA00022840"/>
    </source>
</evidence>
<evidence type="ECO:0000256" key="2">
    <source>
        <dbReference type="ARBA" id="ARBA00022741"/>
    </source>
</evidence>
<protein>
    <recommendedName>
        <fullName evidence="7">ABC transporter domain-containing protein</fullName>
    </recommendedName>
</protein>
<comment type="caution">
    <text evidence="8">The sequence shown here is derived from an EMBL/GenBank/DDBJ whole genome shotgun (WGS) entry which is preliminary data.</text>
</comment>
<dbReference type="PROSITE" id="PS00211">
    <property type="entry name" value="ABC_TRANSPORTER_1"/>
    <property type="match status" value="1"/>
</dbReference>
<dbReference type="AlphaFoldDB" id="A0A388M1M2"/>
<dbReference type="SMART" id="SM00382">
    <property type="entry name" value="AAA"/>
    <property type="match status" value="1"/>
</dbReference>
<dbReference type="Gramene" id="GBG88405">
    <property type="protein sequence ID" value="GBG88405"/>
    <property type="gene ID" value="CBR_g47104"/>
</dbReference>
<dbReference type="InterPro" id="IPR003439">
    <property type="entry name" value="ABC_transporter-like_ATP-bd"/>
</dbReference>
<dbReference type="InterPro" id="IPR003593">
    <property type="entry name" value="AAA+_ATPase"/>
</dbReference>
<name>A0A388M1M2_CHABU</name>
<keyword evidence="1" id="KW-0813">Transport</keyword>
<keyword evidence="4" id="KW-0067">ATP-binding</keyword>
<evidence type="ECO:0000256" key="3">
    <source>
        <dbReference type="ARBA" id="ARBA00022748"/>
    </source>
</evidence>
<evidence type="ECO:0000256" key="6">
    <source>
        <dbReference type="ARBA" id="ARBA00023136"/>
    </source>
</evidence>
<evidence type="ECO:0000259" key="7">
    <source>
        <dbReference type="PROSITE" id="PS50893"/>
    </source>
</evidence>
<dbReference type="SUPFAM" id="SSF52540">
    <property type="entry name" value="P-loop containing nucleoside triphosphate hydrolases"/>
    <property type="match status" value="1"/>
</dbReference>
<keyword evidence="2" id="KW-0547">Nucleotide-binding</keyword>
<dbReference type="EMBL" id="BFEA01000670">
    <property type="protein sequence ID" value="GBG88405.1"/>
    <property type="molecule type" value="Genomic_DNA"/>
</dbReference>
<sequence>MGRRLAAALREWKHVVVRRTAGGASSLGRQQQIERNVVLLRQMQARKQHHPDALCGGFSGTAAARLSWKMQQRSSSSYHGESVSSVTLGASGQPTADTDVSRMMFWSSAEPSHGGPMPPPVPRLVASRVGCMRGGEVILREMNLTLHEGDAAVLTGPNGSGKSTMLRLLAGFIKPSAGRVLWDGVDLSQPGMYDSMAAGLQAAIAGLQGRGQVEATVVLRKEAQASPKRPITPPMPVGQADESQLAFLGRLQHYTETAAAELRKWEKEDATRQQAIQCQLEEAEAARQQAAAEAAAAAWLQQQQVEASQNQARYQATMDLAKDEATYRRLLRRQHFQATEAQEEPTDEESDKESTAVLMENLLYTCNWQQRELLAMWQISINLKIVALQAENSTLQAANSQQHTINDQLQTTVSTRLARLSAVESTGSAVADCSPTLATQAKQLEERMNHVVASLGDVSQFVGASTVSNQLQTLSDHVQQRTAAVVKEWKMPNFKIEKFDDYHKTDPLQWWMAFNAEADVHHTPPLRRLDALYVQLIGGAQAFMTHMGVTLECTIATLHAKITWEEFQKNWKTRFMVNNDKRHALNKIFHMFQGQQPSREWLTEWQRLVATPKLNLPFDAIRSEFFACSCDALTAALGSEFQYGTFDEMISRQGNSYKLPYDELKPLPIPGEPGLSIAMDVTDPFPRDRLGHDGILTVVDRLSKYARFLPVFQPQVHILGSKDAIKARLTVHENVRFWADLEGCPETTDGALHRLGIDRLANLKGGMLSLGQRKRLQLARLVAIPRPLWLLDEPSVGLDQQGAKLLEDLIRDHRSRGGIALVATHTPIQVEDSMSLMFRARERMLKTFLESEFD</sequence>
<dbReference type="GO" id="GO:0016887">
    <property type="term" value="F:ATP hydrolysis activity"/>
    <property type="evidence" value="ECO:0007669"/>
    <property type="project" value="InterPro"/>
</dbReference>
<dbReference type="GO" id="GO:0022857">
    <property type="term" value="F:transmembrane transporter activity"/>
    <property type="evidence" value="ECO:0007669"/>
    <property type="project" value="InterPro"/>
</dbReference>
<evidence type="ECO:0000313" key="8">
    <source>
        <dbReference type="EMBL" id="GBG88405.1"/>
    </source>
</evidence>
<keyword evidence="3" id="KW-0201">Cytochrome c-type biogenesis</keyword>
<accession>A0A388M1M2</accession>
<dbReference type="Proteomes" id="UP000265515">
    <property type="component" value="Unassembled WGS sequence"/>
</dbReference>
<dbReference type="GO" id="GO:0005524">
    <property type="term" value="F:ATP binding"/>
    <property type="evidence" value="ECO:0007669"/>
    <property type="project" value="UniProtKB-KW"/>
</dbReference>
<dbReference type="GO" id="GO:0017004">
    <property type="term" value="P:cytochrome complex assembly"/>
    <property type="evidence" value="ECO:0007669"/>
    <property type="project" value="UniProtKB-KW"/>
</dbReference>
<dbReference type="PROSITE" id="PS50893">
    <property type="entry name" value="ABC_TRANSPORTER_2"/>
    <property type="match status" value="1"/>
</dbReference>
<organism evidence="8 9">
    <name type="scientific">Chara braunii</name>
    <name type="common">Braun's stonewort</name>
    <dbReference type="NCBI Taxonomy" id="69332"/>
    <lineage>
        <taxon>Eukaryota</taxon>
        <taxon>Viridiplantae</taxon>
        <taxon>Streptophyta</taxon>
        <taxon>Charophyceae</taxon>
        <taxon>Charales</taxon>
        <taxon>Characeae</taxon>
        <taxon>Chara</taxon>
    </lineage>
</organism>
<dbReference type="InterPro" id="IPR027417">
    <property type="entry name" value="P-loop_NTPase"/>
</dbReference>
<gene>
    <name evidence="8" type="ORF">CBR_g47104</name>
</gene>
<dbReference type="PANTHER" id="PTHR43499:SF1">
    <property type="entry name" value="ABC TRANSPORTER I FAMILY MEMBER 1"/>
    <property type="match status" value="1"/>
</dbReference>
<dbReference type="Pfam" id="PF00005">
    <property type="entry name" value="ABC_tran"/>
    <property type="match status" value="2"/>
</dbReference>
<proteinExistence type="predicted"/>
<dbReference type="Gene3D" id="3.40.50.300">
    <property type="entry name" value="P-loop containing nucleotide triphosphate hydrolases"/>
    <property type="match status" value="2"/>
</dbReference>
<keyword evidence="6" id="KW-0472">Membrane</keyword>
<dbReference type="OrthoDB" id="66620at2759"/>
<dbReference type="STRING" id="69332.A0A388M1M2"/>
<evidence type="ECO:0000256" key="5">
    <source>
        <dbReference type="ARBA" id="ARBA00022967"/>
    </source>
</evidence>
<dbReference type="PANTHER" id="PTHR43499">
    <property type="entry name" value="ABC TRANSPORTER I FAMILY MEMBER 1"/>
    <property type="match status" value="1"/>
</dbReference>
<evidence type="ECO:0000313" key="9">
    <source>
        <dbReference type="Proteomes" id="UP000265515"/>
    </source>
</evidence>
<reference evidence="8 9" key="1">
    <citation type="journal article" date="2018" name="Cell">
        <title>The Chara Genome: Secondary Complexity and Implications for Plant Terrestrialization.</title>
        <authorList>
            <person name="Nishiyama T."/>
            <person name="Sakayama H."/>
            <person name="Vries J.D."/>
            <person name="Buschmann H."/>
            <person name="Saint-Marcoux D."/>
            <person name="Ullrich K.K."/>
            <person name="Haas F.B."/>
            <person name="Vanderstraeten L."/>
            <person name="Becker D."/>
            <person name="Lang D."/>
            <person name="Vosolsobe S."/>
            <person name="Rombauts S."/>
            <person name="Wilhelmsson P.K.I."/>
            <person name="Janitza P."/>
            <person name="Kern R."/>
            <person name="Heyl A."/>
            <person name="Rumpler F."/>
            <person name="Villalobos L.I.A.C."/>
            <person name="Clay J.M."/>
            <person name="Skokan R."/>
            <person name="Toyoda A."/>
            <person name="Suzuki Y."/>
            <person name="Kagoshima H."/>
            <person name="Schijlen E."/>
            <person name="Tajeshwar N."/>
            <person name="Catarino B."/>
            <person name="Hetherington A.J."/>
            <person name="Saltykova A."/>
            <person name="Bonnot C."/>
            <person name="Breuninger H."/>
            <person name="Symeonidi A."/>
            <person name="Radhakrishnan G.V."/>
            <person name="Van Nieuwerburgh F."/>
            <person name="Deforce D."/>
            <person name="Chang C."/>
            <person name="Karol K.G."/>
            <person name="Hedrich R."/>
            <person name="Ulvskov P."/>
            <person name="Glockner G."/>
            <person name="Delwiche C.F."/>
            <person name="Petrasek J."/>
            <person name="Van de Peer Y."/>
            <person name="Friml J."/>
            <person name="Beilby M."/>
            <person name="Dolan L."/>
            <person name="Kohara Y."/>
            <person name="Sugano S."/>
            <person name="Fujiyama A."/>
            <person name="Delaux P.-M."/>
            <person name="Quint M."/>
            <person name="TheiBen G."/>
            <person name="Hagemann M."/>
            <person name="Harholt J."/>
            <person name="Dunand C."/>
            <person name="Zachgo S."/>
            <person name="Langdale J."/>
            <person name="Maumus F."/>
            <person name="Straeten D.V.D."/>
            <person name="Gould S.B."/>
            <person name="Rensing S.A."/>
        </authorList>
    </citation>
    <scope>NUCLEOTIDE SEQUENCE [LARGE SCALE GENOMIC DNA]</scope>
    <source>
        <strain evidence="8 9">S276</strain>
    </source>
</reference>
<dbReference type="InterPro" id="IPR017871">
    <property type="entry name" value="ABC_transporter-like_CS"/>
</dbReference>